<protein>
    <submittedName>
        <fullName evidence="2">Phage gene transfer protein</fullName>
    </submittedName>
</protein>
<dbReference type="Pfam" id="PF09356">
    <property type="entry name" value="Phage_BR0599"/>
    <property type="match status" value="1"/>
</dbReference>
<evidence type="ECO:0000259" key="1">
    <source>
        <dbReference type="Pfam" id="PF09356"/>
    </source>
</evidence>
<gene>
    <name evidence="2" type="ORF">ALO_09164</name>
</gene>
<feature type="domain" description="Bacteriophage phiJL001 Gp84 C-terminal" evidence="1">
    <location>
        <begin position="199"/>
        <end position="259"/>
    </location>
</feature>
<dbReference type="STRING" id="1009370.ALO_09164"/>
<organism evidence="2 3">
    <name type="scientific">Acetonema longum DSM 6540</name>
    <dbReference type="NCBI Taxonomy" id="1009370"/>
    <lineage>
        <taxon>Bacteria</taxon>
        <taxon>Bacillati</taxon>
        <taxon>Bacillota</taxon>
        <taxon>Negativicutes</taxon>
        <taxon>Acetonemataceae</taxon>
        <taxon>Acetonema</taxon>
    </lineage>
</organism>
<dbReference type="OrthoDB" id="1633386at2"/>
<evidence type="ECO:0000313" key="3">
    <source>
        <dbReference type="Proteomes" id="UP000003240"/>
    </source>
</evidence>
<evidence type="ECO:0000313" key="2">
    <source>
        <dbReference type="EMBL" id="EGO64162.1"/>
    </source>
</evidence>
<keyword evidence="3" id="KW-1185">Reference proteome</keyword>
<dbReference type="AlphaFoldDB" id="F7NID2"/>
<dbReference type="eggNOG" id="COG5449">
    <property type="taxonomic scope" value="Bacteria"/>
</dbReference>
<comment type="caution">
    <text evidence="2">The sequence shown here is derived from an EMBL/GenBank/DDBJ whole genome shotgun (WGS) entry which is preliminary data.</text>
</comment>
<sequence>MNSFLGLELSRFSSRPIELYHFNQGTFHWYYTSAGTSQGYAGKAYIPEIISSTALEQKTDDGEGAVDITVPDSNPIAAKFAAGMPAAPIWVEVIRLQRGTNETGRYFRGQITLATFKAGGGEATLQCHPPLTALGFKVPRNLYQTFCNRVLYRKGCGVNLTDYSRQVTITDIQDDRLISPGFATLPEGWLNLGHIWYQDTYRMITAHAGDWVRVLAMAPEFKIGATVTACAGCDHRKDTCKNKFNNLINFFGWYTMPKKNPFEDGIG</sequence>
<proteinExistence type="predicted"/>
<dbReference type="RefSeq" id="WP_004094922.1">
    <property type="nucleotide sequence ID" value="NZ_AFGF01000074.1"/>
</dbReference>
<dbReference type="EMBL" id="AFGF01000074">
    <property type="protein sequence ID" value="EGO64162.1"/>
    <property type="molecule type" value="Genomic_DNA"/>
</dbReference>
<dbReference type="Proteomes" id="UP000003240">
    <property type="component" value="Unassembled WGS sequence"/>
</dbReference>
<dbReference type="InterPro" id="IPR018964">
    <property type="entry name" value="Phage_phiJL001_Gp84_C"/>
</dbReference>
<accession>F7NID2</accession>
<reference evidence="2 3" key="1">
    <citation type="journal article" date="2011" name="EMBO J.">
        <title>Structural diversity of bacterial flagellar motors.</title>
        <authorList>
            <person name="Chen S."/>
            <person name="Beeby M."/>
            <person name="Murphy G.E."/>
            <person name="Leadbetter J.R."/>
            <person name="Hendrixson D.R."/>
            <person name="Briegel A."/>
            <person name="Li Z."/>
            <person name="Shi J."/>
            <person name="Tocheva E.I."/>
            <person name="Muller A."/>
            <person name="Dobro M.J."/>
            <person name="Jensen G.J."/>
        </authorList>
    </citation>
    <scope>NUCLEOTIDE SEQUENCE [LARGE SCALE GENOMIC DNA]</scope>
    <source>
        <strain evidence="2 3">DSM 6540</strain>
    </source>
</reference>
<name>F7NID2_9FIRM</name>